<dbReference type="Proteomes" id="UP000178873">
    <property type="component" value="Unassembled WGS sequence"/>
</dbReference>
<accession>A0A1G2M3S0</accession>
<comment type="similarity">
    <text evidence="1">Belongs to the PEP-utilizing enzyme family.</text>
</comment>
<dbReference type="GO" id="GO:0005524">
    <property type="term" value="F:ATP binding"/>
    <property type="evidence" value="ECO:0007669"/>
    <property type="project" value="UniProtKB-KW"/>
</dbReference>
<evidence type="ECO:0000256" key="2">
    <source>
        <dbReference type="ARBA" id="ARBA00022741"/>
    </source>
</evidence>
<dbReference type="STRING" id="1802301.A2664_03680"/>
<keyword evidence="3" id="KW-0067">ATP-binding</keyword>
<evidence type="ECO:0000259" key="4">
    <source>
        <dbReference type="Pfam" id="PF00391"/>
    </source>
</evidence>
<dbReference type="SUPFAM" id="SSF52009">
    <property type="entry name" value="Phosphohistidine domain"/>
    <property type="match status" value="1"/>
</dbReference>
<sequence>MTKEEIIAQINTSTEWFPKSYAGYLFGIHIQAMGLSLGSKRFPYAQSFGLVYQNKTARDSWDWFWSTSEMQDKRNLLLDAAIVDRSFAPVFFSEWEKRYRAFTEYFNTIGDVCLEELSPEQFQYLLKHLYELEVEQASYGYVVDAFLTTGTDDWLQQIIIGELGERATHEVITTFTASVFSSFVSDFEMVILRIALAIQKHETEESIASLVRSAERNYFWVRTNYLDYKRVSASDIRLEATKLAESSPDVEDILHAKQGMPNAHRKAKEVLCKTFGVSERLKNVLRIAELFSHIQDRRKECVLRTNTIFYESLALIAQRNNFDSKLIFYTLPEEFFAFLKGIPIDWNLVSRRYTEGILILYAKADSYPLYADEINSKIKVDHLFPKLGAVVELHGSSAFRGKVTGIVRVLRNTKEIAEFKEGEILVANQTTPEFVVAMKKAAAVVTDQGGVTAHAAIISRELKVPCIVGTKNATRILKTGDMVEVDAEKGVVTILK</sequence>
<dbReference type="PROSITE" id="PS00370">
    <property type="entry name" value="PEP_ENZYMES_PHOS_SITE"/>
    <property type="match status" value="1"/>
</dbReference>
<reference evidence="5 6" key="1">
    <citation type="journal article" date="2016" name="Nat. Commun.">
        <title>Thousands of microbial genomes shed light on interconnected biogeochemical processes in an aquifer system.</title>
        <authorList>
            <person name="Anantharaman K."/>
            <person name="Brown C.T."/>
            <person name="Hug L.A."/>
            <person name="Sharon I."/>
            <person name="Castelle C.J."/>
            <person name="Probst A.J."/>
            <person name="Thomas B.C."/>
            <person name="Singh A."/>
            <person name="Wilkins M.J."/>
            <person name="Karaoz U."/>
            <person name="Brodie E.L."/>
            <person name="Williams K.H."/>
            <person name="Hubbard S.S."/>
            <person name="Banfield J.F."/>
        </authorList>
    </citation>
    <scope>NUCLEOTIDE SEQUENCE [LARGE SCALE GENOMIC DNA]</scope>
</reference>
<dbReference type="InterPro" id="IPR018274">
    <property type="entry name" value="PEP_util_AS"/>
</dbReference>
<dbReference type="GO" id="GO:0008986">
    <property type="term" value="F:pyruvate, water dikinase activity"/>
    <property type="evidence" value="ECO:0007669"/>
    <property type="project" value="InterPro"/>
</dbReference>
<organism evidence="5 6">
    <name type="scientific">Candidatus Taylorbacteria bacterium RIFCSPHIGHO2_01_FULL_46_22b</name>
    <dbReference type="NCBI Taxonomy" id="1802301"/>
    <lineage>
        <taxon>Bacteria</taxon>
        <taxon>Candidatus Tayloriibacteriota</taxon>
    </lineage>
</organism>
<gene>
    <name evidence="5" type="ORF">A2664_03680</name>
</gene>
<dbReference type="Pfam" id="PF00391">
    <property type="entry name" value="PEP-utilizers"/>
    <property type="match status" value="1"/>
</dbReference>
<evidence type="ECO:0000256" key="1">
    <source>
        <dbReference type="ARBA" id="ARBA00007837"/>
    </source>
</evidence>
<protein>
    <recommendedName>
        <fullName evidence="4">PEP-utilising enzyme mobile domain-containing protein</fullName>
    </recommendedName>
</protein>
<dbReference type="InterPro" id="IPR036637">
    <property type="entry name" value="Phosphohistidine_dom_sf"/>
</dbReference>
<proteinExistence type="inferred from homology"/>
<name>A0A1G2M3S0_9BACT</name>
<dbReference type="InterPro" id="IPR008279">
    <property type="entry name" value="PEP-util_enz_mobile_dom"/>
</dbReference>
<dbReference type="Gene3D" id="3.50.30.10">
    <property type="entry name" value="Phosphohistidine domain"/>
    <property type="match status" value="1"/>
</dbReference>
<evidence type="ECO:0000256" key="3">
    <source>
        <dbReference type="ARBA" id="ARBA00022840"/>
    </source>
</evidence>
<dbReference type="EMBL" id="MHRF01000013">
    <property type="protein sequence ID" value="OHA17691.1"/>
    <property type="molecule type" value="Genomic_DNA"/>
</dbReference>
<dbReference type="AlphaFoldDB" id="A0A1G2M3S0"/>
<comment type="caution">
    <text evidence="5">The sequence shown here is derived from an EMBL/GenBank/DDBJ whole genome shotgun (WGS) entry which is preliminary data.</text>
</comment>
<dbReference type="InterPro" id="IPR006319">
    <property type="entry name" value="PEP_synth"/>
</dbReference>
<keyword evidence="2" id="KW-0547">Nucleotide-binding</keyword>
<evidence type="ECO:0000313" key="5">
    <source>
        <dbReference type="EMBL" id="OHA17691.1"/>
    </source>
</evidence>
<dbReference type="PANTHER" id="PTHR43030:SF1">
    <property type="entry name" value="PHOSPHOENOLPYRUVATE SYNTHASE"/>
    <property type="match status" value="1"/>
</dbReference>
<dbReference type="PANTHER" id="PTHR43030">
    <property type="entry name" value="PHOSPHOENOLPYRUVATE SYNTHASE"/>
    <property type="match status" value="1"/>
</dbReference>
<evidence type="ECO:0000313" key="6">
    <source>
        <dbReference type="Proteomes" id="UP000178873"/>
    </source>
</evidence>
<feature type="domain" description="PEP-utilising enzyme mobile" evidence="4">
    <location>
        <begin position="419"/>
        <end position="490"/>
    </location>
</feature>